<protein>
    <submittedName>
        <fullName evidence="2">Uncharacterized protein</fullName>
    </submittedName>
</protein>
<dbReference type="EMBL" id="JYDH01000012">
    <property type="protein sequence ID" value="KRY40505.1"/>
    <property type="molecule type" value="Genomic_DNA"/>
</dbReference>
<evidence type="ECO:0000313" key="3">
    <source>
        <dbReference type="Proteomes" id="UP000054776"/>
    </source>
</evidence>
<keyword evidence="3" id="KW-1185">Reference proteome</keyword>
<sequence length="155" mass="16551">MVGSPATMLEFASICSVSFIVLPLLSALTTVGSGTVDIPLPGAHLDTPDRLDGEMYERLQSSDERGEIASADSPSACVYAWGRISSLPVWTVRGLQRTGLVLLRSPGRSERSVLPSICHIDPSTGIGCSLAIGPPVAVVRSGNRIPWYRDLFRSL</sequence>
<dbReference type="OrthoDB" id="5917793at2759"/>
<proteinExistence type="predicted"/>
<evidence type="ECO:0000313" key="2">
    <source>
        <dbReference type="EMBL" id="KRY40505.1"/>
    </source>
</evidence>
<dbReference type="InParanoid" id="A0A0V1BTN7"/>
<feature type="chain" id="PRO_5006875423" evidence="1">
    <location>
        <begin position="35"/>
        <end position="155"/>
    </location>
</feature>
<keyword evidence="1" id="KW-0732">Signal</keyword>
<accession>A0A0V1BTN7</accession>
<comment type="caution">
    <text evidence="2">The sequence shown here is derived from an EMBL/GenBank/DDBJ whole genome shotgun (WGS) entry which is preliminary data.</text>
</comment>
<feature type="signal peptide" evidence="1">
    <location>
        <begin position="1"/>
        <end position="34"/>
    </location>
</feature>
<evidence type="ECO:0000256" key="1">
    <source>
        <dbReference type="SAM" id="SignalP"/>
    </source>
</evidence>
<gene>
    <name evidence="2" type="ORF">T01_5395</name>
</gene>
<dbReference type="Proteomes" id="UP000054776">
    <property type="component" value="Unassembled WGS sequence"/>
</dbReference>
<name>A0A0V1BTN7_TRISP</name>
<organism evidence="2 3">
    <name type="scientific">Trichinella spiralis</name>
    <name type="common">Trichina worm</name>
    <dbReference type="NCBI Taxonomy" id="6334"/>
    <lineage>
        <taxon>Eukaryota</taxon>
        <taxon>Metazoa</taxon>
        <taxon>Ecdysozoa</taxon>
        <taxon>Nematoda</taxon>
        <taxon>Enoplea</taxon>
        <taxon>Dorylaimia</taxon>
        <taxon>Trichinellida</taxon>
        <taxon>Trichinellidae</taxon>
        <taxon>Trichinella</taxon>
    </lineage>
</organism>
<reference evidence="2 3" key="1">
    <citation type="submission" date="2015-01" db="EMBL/GenBank/DDBJ databases">
        <title>Evolution of Trichinella species and genotypes.</title>
        <authorList>
            <person name="Korhonen P.K."/>
            <person name="Edoardo P."/>
            <person name="Giuseppe L.R."/>
            <person name="Gasser R.B."/>
        </authorList>
    </citation>
    <scope>NUCLEOTIDE SEQUENCE [LARGE SCALE GENOMIC DNA]</scope>
    <source>
        <strain evidence="2">ISS3</strain>
    </source>
</reference>
<dbReference type="AlphaFoldDB" id="A0A0V1BTN7"/>